<comment type="caution">
    <text evidence="1">The sequence shown here is derived from an EMBL/GenBank/DDBJ whole genome shotgun (WGS) entry which is preliminary data.</text>
</comment>
<dbReference type="RefSeq" id="WP_146589611.1">
    <property type="nucleotide sequence ID" value="NZ_SJPO01000009.1"/>
</dbReference>
<keyword evidence="2" id="KW-1185">Reference proteome</keyword>
<evidence type="ECO:0000313" key="1">
    <source>
        <dbReference type="EMBL" id="TWT73797.1"/>
    </source>
</evidence>
<sequence>MTDFPRDRYCPEAFVSAFESSAAITNADPPYYSFAIGDEIIEVHFPERFMEDLTPKDLSMARSALQNVRAMDNLVQETCERDFNRSEYDVSQFLFRIAYFEIRGGGTALCYWGTAVNTEWEATFAPTSTGVWRPIGNWC</sequence>
<organism evidence="1 2">
    <name type="scientific">Posidoniimonas polymericola</name>
    <dbReference type="NCBI Taxonomy" id="2528002"/>
    <lineage>
        <taxon>Bacteria</taxon>
        <taxon>Pseudomonadati</taxon>
        <taxon>Planctomycetota</taxon>
        <taxon>Planctomycetia</taxon>
        <taxon>Pirellulales</taxon>
        <taxon>Lacipirellulaceae</taxon>
        <taxon>Posidoniimonas</taxon>
    </lineage>
</organism>
<dbReference type="EMBL" id="SJPO01000009">
    <property type="protein sequence ID" value="TWT73797.1"/>
    <property type="molecule type" value="Genomic_DNA"/>
</dbReference>
<dbReference type="AlphaFoldDB" id="A0A5C5YDI2"/>
<protein>
    <submittedName>
        <fullName evidence="1">Uncharacterized protein</fullName>
    </submittedName>
</protein>
<dbReference type="Proteomes" id="UP000318478">
    <property type="component" value="Unassembled WGS sequence"/>
</dbReference>
<name>A0A5C5YDI2_9BACT</name>
<evidence type="ECO:0000313" key="2">
    <source>
        <dbReference type="Proteomes" id="UP000318478"/>
    </source>
</evidence>
<accession>A0A5C5YDI2</accession>
<proteinExistence type="predicted"/>
<reference evidence="1 2" key="1">
    <citation type="submission" date="2019-02" db="EMBL/GenBank/DDBJ databases">
        <title>Deep-cultivation of Planctomycetes and their phenomic and genomic characterization uncovers novel biology.</title>
        <authorList>
            <person name="Wiegand S."/>
            <person name="Jogler M."/>
            <person name="Boedeker C."/>
            <person name="Pinto D."/>
            <person name="Vollmers J."/>
            <person name="Rivas-Marin E."/>
            <person name="Kohn T."/>
            <person name="Peeters S.H."/>
            <person name="Heuer A."/>
            <person name="Rast P."/>
            <person name="Oberbeckmann S."/>
            <person name="Bunk B."/>
            <person name="Jeske O."/>
            <person name="Meyerdierks A."/>
            <person name="Storesund J.E."/>
            <person name="Kallscheuer N."/>
            <person name="Luecker S."/>
            <person name="Lage O.M."/>
            <person name="Pohl T."/>
            <person name="Merkel B.J."/>
            <person name="Hornburger P."/>
            <person name="Mueller R.-W."/>
            <person name="Bruemmer F."/>
            <person name="Labrenz M."/>
            <person name="Spormann A.M."/>
            <person name="Op Den Camp H."/>
            <person name="Overmann J."/>
            <person name="Amann R."/>
            <person name="Jetten M.S.M."/>
            <person name="Mascher T."/>
            <person name="Medema M.H."/>
            <person name="Devos D.P."/>
            <person name="Kaster A.-K."/>
            <person name="Ovreas L."/>
            <person name="Rohde M."/>
            <person name="Galperin M.Y."/>
            <person name="Jogler C."/>
        </authorList>
    </citation>
    <scope>NUCLEOTIDE SEQUENCE [LARGE SCALE GENOMIC DNA]</scope>
    <source>
        <strain evidence="1 2">Pla123a</strain>
    </source>
</reference>
<dbReference type="OrthoDB" id="9854330at2"/>
<gene>
    <name evidence="1" type="ORF">Pla123a_36910</name>
</gene>